<name>A0A6I3KF84_9HYPH</name>
<dbReference type="EMBL" id="WMBQ01000001">
    <property type="protein sequence ID" value="MTD92826.1"/>
    <property type="molecule type" value="Genomic_DNA"/>
</dbReference>
<accession>A0A6I3KF84</accession>
<dbReference type="Proteomes" id="UP000440694">
    <property type="component" value="Unassembled WGS sequence"/>
</dbReference>
<gene>
    <name evidence="1" type="ORF">GIW81_00585</name>
</gene>
<keyword evidence="2" id="KW-1185">Reference proteome</keyword>
<evidence type="ECO:0000313" key="2">
    <source>
        <dbReference type="Proteomes" id="UP000440694"/>
    </source>
</evidence>
<organism evidence="1 2">
    <name type="scientific">Hyphomicrobium album</name>
    <dbReference type="NCBI Taxonomy" id="2665159"/>
    <lineage>
        <taxon>Bacteria</taxon>
        <taxon>Pseudomonadati</taxon>
        <taxon>Pseudomonadota</taxon>
        <taxon>Alphaproteobacteria</taxon>
        <taxon>Hyphomicrobiales</taxon>
        <taxon>Hyphomicrobiaceae</taxon>
        <taxon>Hyphomicrobium</taxon>
    </lineage>
</organism>
<dbReference type="AlphaFoldDB" id="A0A6I3KF84"/>
<sequence>MPLTRAAIPAVQDTYKGIVRFVMRDGAKRVNVVVSNAALDDLDYVARADCSYFHRFKEHRLHFETIASHKYDKGYVEVDGTVCIKSMDLPLIGSD</sequence>
<protein>
    <submittedName>
        <fullName evidence="1">DUF1488 family protein</fullName>
    </submittedName>
</protein>
<proteinExistence type="predicted"/>
<comment type="caution">
    <text evidence="1">The sequence shown here is derived from an EMBL/GenBank/DDBJ whole genome shotgun (WGS) entry which is preliminary data.</text>
</comment>
<evidence type="ECO:0000313" key="1">
    <source>
        <dbReference type="EMBL" id="MTD92826.1"/>
    </source>
</evidence>
<reference evidence="1 2" key="1">
    <citation type="submission" date="2019-11" db="EMBL/GenBank/DDBJ databases">
        <title>Identification of a novel strain.</title>
        <authorList>
            <person name="Xu Q."/>
            <person name="Wang G."/>
        </authorList>
    </citation>
    <scope>NUCLEOTIDE SEQUENCE [LARGE SCALE GENOMIC DNA]</scope>
    <source>
        <strain evidence="2">xq</strain>
    </source>
</reference>